<protein>
    <submittedName>
        <fullName evidence="5">Transcription factor TFIIIC complex subunit Tfc6, putative</fullName>
    </submittedName>
</protein>
<dbReference type="eggNOG" id="ENOG502S1WJ">
    <property type="taxonomic scope" value="Eukaryota"/>
</dbReference>
<dbReference type="InterPro" id="IPR036322">
    <property type="entry name" value="WD40_repeat_dom_sf"/>
</dbReference>
<keyword evidence="2" id="KW-0804">Transcription</keyword>
<feature type="compositionally biased region" description="Acidic residues" evidence="4">
    <location>
        <begin position="53"/>
        <end position="89"/>
    </location>
</feature>
<comment type="subcellular location">
    <subcellularLocation>
        <location evidence="1">Nucleus</location>
    </subcellularLocation>
</comment>
<dbReference type="InParanoid" id="B8M7K3"/>
<dbReference type="GO" id="GO:0006383">
    <property type="term" value="P:transcription by RNA polymerase III"/>
    <property type="evidence" value="ECO:0007669"/>
    <property type="project" value="TreeGrafter"/>
</dbReference>
<gene>
    <name evidence="5" type="ORF">TSTA_028440</name>
</gene>
<evidence type="ECO:0000256" key="1">
    <source>
        <dbReference type="ARBA" id="ARBA00004123"/>
    </source>
</evidence>
<evidence type="ECO:0000256" key="2">
    <source>
        <dbReference type="ARBA" id="ARBA00023163"/>
    </source>
</evidence>
<dbReference type="GO" id="GO:0005634">
    <property type="term" value="C:nucleus"/>
    <property type="evidence" value="ECO:0007669"/>
    <property type="project" value="UniProtKB-SubCell"/>
</dbReference>
<dbReference type="PANTHER" id="PTHR15052:SF2">
    <property type="entry name" value="GENERAL TRANSCRIPTION FACTOR 3C POLYPEPTIDE 2"/>
    <property type="match status" value="1"/>
</dbReference>
<dbReference type="PANTHER" id="PTHR15052">
    <property type="entry name" value="RNA POLYMERASE III TRANSCRIPTION INITIATION FACTOR COMPLEX SUBUNIT"/>
    <property type="match status" value="1"/>
</dbReference>
<dbReference type="EMBL" id="EQ962654">
    <property type="protein sequence ID" value="EED19556.1"/>
    <property type="molecule type" value="Genomic_DNA"/>
</dbReference>
<dbReference type="Gene3D" id="2.130.10.10">
    <property type="entry name" value="YVTN repeat-like/Quinoprotein amine dehydrogenase"/>
    <property type="match status" value="1"/>
</dbReference>
<name>B8M7K3_TALSN</name>
<dbReference type="RefSeq" id="XP_002479990.1">
    <property type="nucleotide sequence ID" value="XM_002479945.1"/>
</dbReference>
<dbReference type="AlphaFoldDB" id="B8M7K3"/>
<evidence type="ECO:0000313" key="5">
    <source>
        <dbReference type="EMBL" id="EED19556.1"/>
    </source>
</evidence>
<reference evidence="6" key="1">
    <citation type="journal article" date="2015" name="Genome Announc.">
        <title>Genome sequence of the AIDS-associated pathogen Penicillium marneffei (ATCC18224) and its near taxonomic relative Talaromyces stipitatus (ATCC10500).</title>
        <authorList>
            <person name="Nierman W.C."/>
            <person name="Fedorova-Abrams N.D."/>
            <person name="Andrianopoulos A."/>
        </authorList>
    </citation>
    <scope>NUCLEOTIDE SEQUENCE [LARGE SCALE GENOMIC DNA]</scope>
    <source>
        <strain evidence="6">ATCC 10500 / CBS 375.48 / QM 6759 / NRRL 1006</strain>
    </source>
</reference>
<dbReference type="OMA" id="DWGDLRR"/>
<feature type="compositionally biased region" description="Basic residues" evidence="4">
    <location>
        <begin position="1"/>
        <end position="12"/>
    </location>
</feature>
<keyword evidence="3" id="KW-0539">Nucleus</keyword>
<evidence type="ECO:0000256" key="4">
    <source>
        <dbReference type="SAM" id="MobiDB-lite"/>
    </source>
</evidence>
<keyword evidence="6" id="KW-1185">Reference proteome</keyword>
<evidence type="ECO:0000313" key="6">
    <source>
        <dbReference type="Proteomes" id="UP000001745"/>
    </source>
</evidence>
<sequence>MPPRRSTRRGATRKSYTEDAFEAIGLEDDEGPGESTSPKEPPDKSRKRRRDESDDEFNEEDAAAASAEEEYLKEEDEEEEEEEADDDLKDEAAGDINGGGGADVTPAAKLSKLSIAGSRGSRTPTSNTARLRRDDGSTLFKPNDTHTRGAYNPSEHVGKSMHIKLSFGVDNRDLLAATAARTQWSLGIDATFPTRASLERVPSADEYGPGATHGISAEELEREATEAWDWYYDADHGSRFRKRQRVERIDRQRVEQKFLYKPRKTSHKIIYGPSENLATAHLRQYESLNFGDAWKYRDETHKTGNTVDATKKGKGRPKKVSEDLHSPRVIEAIEDESSGAQTGQRRKNRYGWILNLSGKVQALGWAPNQDGLTQYLAVSVPISPEQEMQHDPPEPPVASRAFSVSPPYPGAIQIWSFNTEERRDGIIKTVDINSRPKLQQVLCMEFGNIRKIRWCPFPRRQRDKDIDSRRHDLGLLACVFSDGRTRIIDVKVDRDAETTEYLQVNSAAFTAIPSPTISSCMAWLSPTDIAIGCANGWVAVYNIATYQTTPSSRGQEDEPVPYMYIPIHSTYITNIETAYPQHPHLISTVSMDGNTRLTSLLDPIKDVVDTQRQRLGTMQISYYPHFQAFVSSDENDFVRGLSIRRFYTSTAIGKVPSTITTIASGSRWHPSVMLGCTEGSIWCLNPLRRFMHAKESHFHARWFLHEWAAGKDDQTPNTSRFTDDLEVESLSLVRNAKEGTKIVNGVMTITIYDEEQHVVAVDWNPNQHCAGWAAAGMGSGLVRVEDLAMFH</sequence>
<accession>B8M7K3</accession>
<dbReference type="STRING" id="441959.B8M7K3"/>
<dbReference type="HOGENOM" id="CLU_018776_0_0_1"/>
<dbReference type="OrthoDB" id="4703at2759"/>
<evidence type="ECO:0000256" key="3">
    <source>
        <dbReference type="ARBA" id="ARBA00023242"/>
    </source>
</evidence>
<dbReference type="GeneID" id="8108360"/>
<dbReference type="PhylomeDB" id="B8M7K3"/>
<organism evidence="5 6">
    <name type="scientific">Talaromyces stipitatus (strain ATCC 10500 / CBS 375.48 / QM 6759 / NRRL 1006)</name>
    <name type="common">Penicillium stipitatum</name>
    <dbReference type="NCBI Taxonomy" id="441959"/>
    <lineage>
        <taxon>Eukaryota</taxon>
        <taxon>Fungi</taxon>
        <taxon>Dikarya</taxon>
        <taxon>Ascomycota</taxon>
        <taxon>Pezizomycotina</taxon>
        <taxon>Eurotiomycetes</taxon>
        <taxon>Eurotiomycetidae</taxon>
        <taxon>Eurotiales</taxon>
        <taxon>Trichocomaceae</taxon>
        <taxon>Talaromyces</taxon>
        <taxon>Talaromyces sect. Talaromyces</taxon>
    </lineage>
</organism>
<proteinExistence type="predicted"/>
<dbReference type="GO" id="GO:0000127">
    <property type="term" value="C:transcription factor TFIIIC complex"/>
    <property type="evidence" value="ECO:0007669"/>
    <property type="project" value="TreeGrafter"/>
</dbReference>
<feature type="compositionally biased region" description="Polar residues" evidence="4">
    <location>
        <begin position="120"/>
        <end position="129"/>
    </location>
</feature>
<dbReference type="Proteomes" id="UP000001745">
    <property type="component" value="Unassembled WGS sequence"/>
</dbReference>
<feature type="compositionally biased region" description="Acidic residues" evidence="4">
    <location>
        <begin position="19"/>
        <end position="32"/>
    </location>
</feature>
<feature type="region of interest" description="Disordered" evidence="4">
    <location>
        <begin position="304"/>
        <end position="323"/>
    </location>
</feature>
<feature type="region of interest" description="Disordered" evidence="4">
    <location>
        <begin position="1"/>
        <end position="155"/>
    </location>
</feature>
<dbReference type="InterPro" id="IPR015943">
    <property type="entry name" value="WD40/YVTN_repeat-like_dom_sf"/>
</dbReference>
<dbReference type="SUPFAM" id="SSF50978">
    <property type="entry name" value="WD40 repeat-like"/>
    <property type="match status" value="1"/>
</dbReference>
<dbReference type="InterPro" id="IPR052416">
    <property type="entry name" value="GTF3C_component"/>
</dbReference>
<dbReference type="VEuPathDB" id="FungiDB:TSTA_028440"/>
<dbReference type="FunCoup" id="B8M7K3">
    <property type="interactions" value="237"/>
</dbReference>